<name>K9VLN7_9CYAN</name>
<dbReference type="AlphaFoldDB" id="K9VLN7"/>
<evidence type="ECO:0000313" key="4">
    <source>
        <dbReference type="Proteomes" id="UP000010478"/>
    </source>
</evidence>
<proteinExistence type="predicted"/>
<evidence type="ECO:0000256" key="1">
    <source>
        <dbReference type="SAM" id="MobiDB-lite"/>
    </source>
</evidence>
<dbReference type="RefSeq" id="WP_015177698.1">
    <property type="nucleotide sequence ID" value="NC_019729.1"/>
</dbReference>
<dbReference type="eggNOG" id="COG0526">
    <property type="taxonomic scope" value="Bacteria"/>
</dbReference>
<accession>K9VLN7</accession>
<dbReference type="HOGENOM" id="CLU_844244_0_0_3"/>
<sequence>MTELNFQELAKQGNLATAIASWLNSQLQSEGITASANLDGDCLDVILEAEQVPIENTLVDFVRTELTNLQPDSIRKVKVEGRESGQIAAAWSQEFSLENSNFEQQSFAGEAVPNTAVANMDDRMENNFEQEKPPELAAFENRLRSTFIVVGLVTGMLAIAVVAFVGKILNQPTANAGNNTDETANLATPPDTAPDTFREAVNSALKAAELGRVAKTKEDWTIVTDRWQEAVSLMRRVPVSSPNHQLAQAKVIEYQKYLLYAQEAAVTPPLPTPTPAPAEKLPSEKSTPKKSNSPKETSEKATPKKSNSENRASEKATSKKSPSDKKEEPEKKSPSR</sequence>
<dbReference type="Proteomes" id="UP000010478">
    <property type="component" value="Chromosome"/>
</dbReference>
<organism evidence="3 4">
    <name type="scientific">Phormidium nigroviride PCC 7112</name>
    <dbReference type="NCBI Taxonomy" id="179408"/>
    <lineage>
        <taxon>Bacteria</taxon>
        <taxon>Bacillati</taxon>
        <taxon>Cyanobacteriota</taxon>
        <taxon>Cyanophyceae</taxon>
        <taxon>Oscillatoriophycideae</taxon>
        <taxon>Oscillatoriales</taxon>
        <taxon>Oscillatoriaceae</taxon>
        <taxon>Phormidium</taxon>
    </lineage>
</organism>
<keyword evidence="2" id="KW-0812">Transmembrane</keyword>
<keyword evidence="4" id="KW-1185">Reference proteome</keyword>
<feature type="compositionally biased region" description="Basic and acidic residues" evidence="1">
    <location>
        <begin position="296"/>
        <end position="336"/>
    </location>
</feature>
<keyword evidence="2" id="KW-1133">Transmembrane helix</keyword>
<gene>
    <name evidence="3" type="ORF">Osc7112_4126</name>
</gene>
<feature type="transmembrane region" description="Helical" evidence="2">
    <location>
        <begin position="147"/>
        <end position="169"/>
    </location>
</feature>
<keyword evidence="2" id="KW-0472">Membrane</keyword>
<evidence type="ECO:0000256" key="2">
    <source>
        <dbReference type="SAM" id="Phobius"/>
    </source>
</evidence>
<dbReference type="EMBL" id="CP003614">
    <property type="protein sequence ID" value="AFZ08454.1"/>
    <property type="molecule type" value="Genomic_DNA"/>
</dbReference>
<feature type="region of interest" description="Disordered" evidence="1">
    <location>
        <begin position="267"/>
        <end position="336"/>
    </location>
</feature>
<evidence type="ECO:0000313" key="3">
    <source>
        <dbReference type="EMBL" id="AFZ08454.1"/>
    </source>
</evidence>
<reference evidence="3 4" key="1">
    <citation type="submission" date="2012-05" db="EMBL/GenBank/DDBJ databases">
        <title>Finished chromosome of genome of Oscillatoria sp. PCC 7112.</title>
        <authorList>
            <consortium name="US DOE Joint Genome Institute"/>
            <person name="Gugger M."/>
            <person name="Coursin T."/>
            <person name="Rippka R."/>
            <person name="Tandeau De Marsac N."/>
            <person name="Huntemann M."/>
            <person name="Wei C.-L."/>
            <person name="Han J."/>
            <person name="Detter J.C."/>
            <person name="Han C."/>
            <person name="Tapia R."/>
            <person name="Davenport K."/>
            <person name="Daligault H."/>
            <person name="Erkkila T."/>
            <person name="Gu W."/>
            <person name="Munk A.C.C."/>
            <person name="Teshima H."/>
            <person name="Xu Y."/>
            <person name="Chain P."/>
            <person name="Chen A."/>
            <person name="Krypides N."/>
            <person name="Mavromatis K."/>
            <person name="Markowitz V."/>
            <person name="Szeto E."/>
            <person name="Ivanova N."/>
            <person name="Mikhailova N."/>
            <person name="Ovchinnikova G."/>
            <person name="Pagani I."/>
            <person name="Pati A."/>
            <person name="Goodwin L."/>
            <person name="Peters L."/>
            <person name="Pitluck S."/>
            <person name="Woyke T."/>
            <person name="Kerfeld C."/>
        </authorList>
    </citation>
    <scope>NUCLEOTIDE SEQUENCE [LARGE SCALE GENOMIC DNA]</scope>
    <source>
        <strain evidence="3 4">PCC 7112</strain>
    </source>
</reference>
<dbReference type="KEGG" id="oni:Osc7112_4126"/>
<dbReference type="eggNOG" id="COG2319">
    <property type="taxonomic scope" value="Bacteria"/>
</dbReference>
<protein>
    <submittedName>
        <fullName evidence="3">Uncharacterized protein</fullName>
    </submittedName>
</protein>